<keyword evidence="4 6" id="KW-0663">Pyridoxal phosphate</keyword>
<evidence type="ECO:0000313" key="8">
    <source>
        <dbReference type="EMBL" id="PNP56821.1"/>
    </source>
</evidence>
<evidence type="ECO:0000256" key="6">
    <source>
        <dbReference type="PIRSR" id="PIRSR602129-50"/>
    </source>
</evidence>
<dbReference type="Gene3D" id="3.90.1150.10">
    <property type="entry name" value="Aspartate Aminotransferase, domain 1"/>
    <property type="match status" value="1"/>
</dbReference>
<dbReference type="InterPro" id="IPR015422">
    <property type="entry name" value="PyrdxlP-dep_Trfase_small"/>
</dbReference>
<name>A0A2K0UG98_TRIHA</name>
<evidence type="ECO:0000256" key="3">
    <source>
        <dbReference type="ARBA" id="ARBA00022793"/>
    </source>
</evidence>
<dbReference type="PANTHER" id="PTHR11999:SF70">
    <property type="entry name" value="MIP05841P"/>
    <property type="match status" value="1"/>
</dbReference>
<evidence type="ECO:0000256" key="7">
    <source>
        <dbReference type="RuleBase" id="RU000382"/>
    </source>
</evidence>
<dbReference type="PANTHER" id="PTHR11999">
    <property type="entry name" value="GROUP II PYRIDOXAL-5-PHOSPHATE DECARBOXYLASE"/>
    <property type="match status" value="1"/>
</dbReference>
<comment type="caution">
    <text evidence="8">The sequence shown here is derived from an EMBL/GenBank/DDBJ whole genome shotgun (WGS) entry which is preliminary data.</text>
</comment>
<evidence type="ECO:0000256" key="1">
    <source>
        <dbReference type="ARBA" id="ARBA00001933"/>
    </source>
</evidence>
<protein>
    <submittedName>
        <fullName evidence="8">Uncharacterized protein</fullName>
    </submittedName>
</protein>
<gene>
    <name evidence="8" type="ORF">THARTR1_03119</name>
</gene>
<dbReference type="SUPFAM" id="SSF53383">
    <property type="entry name" value="PLP-dependent transferases"/>
    <property type="match status" value="1"/>
</dbReference>
<comment type="cofactor">
    <cofactor evidence="1 6 7">
        <name>pyridoxal 5'-phosphate</name>
        <dbReference type="ChEBI" id="CHEBI:597326"/>
    </cofactor>
</comment>
<dbReference type="GO" id="GO:0006520">
    <property type="term" value="P:amino acid metabolic process"/>
    <property type="evidence" value="ECO:0007669"/>
    <property type="project" value="InterPro"/>
</dbReference>
<dbReference type="GO" id="GO:0016831">
    <property type="term" value="F:carboxy-lyase activity"/>
    <property type="evidence" value="ECO:0007669"/>
    <property type="project" value="UniProtKB-KW"/>
</dbReference>
<evidence type="ECO:0000256" key="5">
    <source>
        <dbReference type="ARBA" id="ARBA00023239"/>
    </source>
</evidence>
<dbReference type="InterPro" id="IPR010977">
    <property type="entry name" value="Aromatic_deC"/>
</dbReference>
<organism evidence="8 9">
    <name type="scientific">Trichoderma harzianum</name>
    <name type="common">Hypocrea lixii</name>
    <dbReference type="NCBI Taxonomy" id="5544"/>
    <lineage>
        <taxon>Eukaryota</taxon>
        <taxon>Fungi</taxon>
        <taxon>Dikarya</taxon>
        <taxon>Ascomycota</taxon>
        <taxon>Pezizomycotina</taxon>
        <taxon>Sordariomycetes</taxon>
        <taxon>Hypocreomycetidae</taxon>
        <taxon>Hypocreales</taxon>
        <taxon>Hypocreaceae</taxon>
        <taxon>Trichoderma</taxon>
    </lineage>
</organism>
<evidence type="ECO:0000313" key="9">
    <source>
        <dbReference type="Proteomes" id="UP000236290"/>
    </source>
</evidence>
<keyword evidence="5 7" id="KW-0456">Lyase</keyword>
<comment type="similarity">
    <text evidence="2 7">Belongs to the group II decarboxylase family.</text>
</comment>
<dbReference type="InterPro" id="IPR002129">
    <property type="entry name" value="PyrdxlP-dep_de-COase"/>
</dbReference>
<dbReference type="AlphaFoldDB" id="A0A2K0UG98"/>
<evidence type="ECO:0000256" key="2">
    <source>
        <dbReference type="ARBA" id="ARBA00009533"/>
    </source>
</evidence>
<evidence type="ECO:0000256" key="4">
    <source>
        <dbReference type="ARBA" id="ARBA00022898"/>
    </source>
</evidence>
<dbReference type="InterPro" id="IPR015424">
    <property type="entry name" value="PyrdxlP-dep_Trfase"/>
</dbReference>
<dbReference type="PRINTS" id="PR00800">
    <property type="entry name" value="YHDCRBOXLASE"/>
</dbReference>
<proteinExistence type="inferred from homology"/>
<dbReference type="EMBL" id="MTYI01000043">
    <property type="protein sequence ID" value="PNP56821.1"/>
    <property type="molecule type" value="Genomic_DNA"/>
</dbReference>
<accession>A0A2K0UG98</accession>
<dbReference type="OrthoDB" id="2161780at2759"/>
<dbReference type="InterPro" id="IPR015421">
    <property type="entry name" value="PyrdxlP-dep_Trfase_major"/>
</dbReference>
<dbReference type="PROSITE" id="PS00392">
    <property type="entry name" value="DDC_GAD_HDC_YDC"/>
    <property type="match status" value="1"/>
</dbReference>
<dbReference type="GO" id="GO:0019752">
    <property type="term" value="P:carboxylic acid metabolic process"/>
    <property type="evidence" value="ECO:0007669"/>
    <property type="project" value="InterPro"/>
</dbReference>
<feature type="modified residue" description="N6-(pyridoxal phosphate)lysine" evidence="6">
    <location>
        <position position="166"/>
    </location>
</feature>
<dbReference type="InterPro" id="IPR021115">
    <property type="entry name" value="Pyridoxal-P_BS"/>
</dbReference>
<dbReference type="Proteomes" id="UP000236290">
    <property type="component" value="Unassembled WGS sequence"/>
</dbReference>
<sequence>MAEQAGLPSSSGGIFVSGGSVANLTTVVTARDAKLQFEQRPKAVIYMSEQTHSSMAKGIVVAGFHRNQIRRVQCDSNYRIKPLSLRQQIESDRKNGLIPFMIAATCGLTNTGGVDDLNALADIAESENLWLHVDGAYGASILLSKTHKHCADGISRADSLTWDAHKWLFQVYDCGLILVRDKRNLIESFETGASYIRDADEASSEKVNFWNRGIEMSRPARGMKLWFTLQRLGLDKVSDMIDHGVDLAEFAELVFRGFENWEILSPAQLGILNFRYVPPISQPPGEGVDFDQFCDKVNAEISRLAVERNIAAPLTTRITKVLNLRMCTVSPQLSRDQLFEVMQSLDCIAKEVSASFVKKRILKI</sequence>
<dbReference type="Pfam" id="PF00282">
    <property type="entry name" value="Pyridoxal_deC"/>
    <property type="match status" value="1"/>
</dbReference>
<dbReference type="Gene3D" id="3.40.640.10">
    <property type="entry name" value="Type I PLP-dependent aspartate aminotransferase-like (Major domain)"/>
    <property type="match status" value="1"/>
</dbReference>
<reference evidence="8 9" key="1">
    <citation type="submission" date="2017-02" db="EMBL/GenBank/DDBJ databases">
        <title>Genomes of Trichoderma spp. with biocontrol activity.</title>
        <authorList>
            <person name="Gardiner D."/>
            <person name="Kazan K."/>
            <person name="Vos C."/>
            <person name="Harvey P."/>
        </authorList>
    </citation>
    <scope>NUCLEOTIDE SEQUENCE [LARGE SCALE GENOMIC DNA]</scope>
    <source>
        <strain evidence="8 9">Tr1</strain>
    </source>
</reference>
<dbReference type="GO" id="GO:0030170">
    <property type="term" value="F:pyridoxal phosphate binding"/>
    <property type="evidence" value="ECO:0007669"/>
    <property type="project" value="InterPro"/>
</dbReference>
<keyword evidence="3" id="KW-0210">Decarboxylase</keyword>